<feature type="non-terminal residue" evidence="3">
    <location>
        <position position="1"/>
    </location>
</feature>
<dbReference type="InterPro" id="IPR003604">
    <property type="entry name" value="Matrin/U1-like-C_Znf_C2H2"/>
</dbReference>
<dbReference type="SMART" id="SM00451">
    <property type="entry name" value="ZnF_U1"/>
    <property type="match status" value="1"/>
</dbReference>
<evidence type="ECO:0000256" key="1">
    <source>
        <dbReference type="SAM" id="MobiDB-lite"/>
    </source>
</evidence>
<feature type="region of interest" description="Disordered" evidence="1">
    <location>
        <begin position="42"/>
        <end position="64"/>
    </location>
</feature>
<feature type="compositionally biased region" description="Low complexity" evidence="1">
    <location>
        <begin position="127"/>
        <end position="137"/>
    </location>
</feature>
<dbReference type="InterPro" id="IPR013087">
    <property type="entry name" value="Znf_C2H2_type"/>
</dbReference>
<feature type="domain" description="C2H2-type" evidence="2">
    <location>
        <begin position="74"/>
        <end position="96"/>
    </location>
</feature>
<dbReference type="Gene3D" id="3.30.160.60">
    <property type="entry name" value="Classic Zinc Finger"/>
    <property type="match status" value="1"/>
</dbReference>
<dbReference type="SUPFAM" id="SSF57667">
    <property type="entry name" value="beta-beta-alpha zinc fingers"/>
    <property type="match status" value="1"/>
</dbReference>
<dbReference type="InterPro" id="IPR036236">
    <property type="entry name" value="Znf_C2H2_sf"/>
</dbReference>
<name>A0A023FYY0_AMBPA</name>
<proteinExistence type="evidence at transcript level"/>
<sequence length="190" mass="20279">RGGKGVFFRSHCLGGAVQLCASAGTGGAELITAARRQTRKAAKEAPATMDTHVSPATGAGAEAAPQNPLLPFECKICNVAMNSELTLLAHNSGKKHLKRLRRQEALRQIALSDGFRALSSPDPAPAPTTVSPAAPVSRPQQPPEEEEHVDLSCQYCGIILFTSFDSKCEHLETDEHNEKKLQVAGSQQSR</sequence>
<dbReference type="AlphaFoldDB" id="A0A023FYY0"/>
<dbReference type="PROSITE" id="PS00028">
    <property type="entry name" value="ZINC_FINGER_C2H2_1"/>
    <property type="match status" value="1"/>
</dbReference>
<feature type="region of interest" description="Disordered" evidence="1">
    <location>
        <begin position="116"/>
        <end position="147"/>
    </location>
</feature>
<dbReference type="EMBL" id="GBBL01000593">
    <property type="protein sequence ID" value="JAC26727.1"/>
    <property type="molecule type" value="mRNA"/>
</dbReference>
<dbReference type="GO" id="GO:0003676">
    <property type="term" value="F:nucleic acid binding"/>
    <property type="evidence" value="ECO:0007669"/>
    <property type="project" value="InterPro"/>
</dbReference>
<evidence type="ECO:0000313" key="3">
    <source>
        <dbReference type="EMBL" id="JAC26727.1"/>
    </source>
</evidence>
<organism evidence="3">
    <name type="scientific">Amblyomma parvum</name>
    <name type="common">South American tick</name>
    <dbReference type="NCBI Taxonomy" id="251391"/>
    <lineage>
        <taxon>Eukaryota</taxon>
        <taxon>Metazoa</taxon>
        <taxon>Ecdysozoa</taxon>
        <taxon>Arthropoda</taxon>
        <taxon>Chelicerata</taxon>
        <taxon>Arachnida</taxon>
        <taxon>Acari</taxon>
        <taxon>Parasitiformes</taxon>
        <taxon>Ixodida</taxon>
        <taxon>Ixodoidea</taxon>
        <taxon>Ixodidae</taxon>
        <taxon>Amblyomminae</taxon>
        <taxon>Amblyomma</taxon>
    </lineage>
</organism>
<dbReference type="GO" id="GO:0008270">
    <property type="term" value="F:zinc ion binding"/>
    <property type="evidence" value="ECO:0007669"/>
    <property type="project" value="InterPro"/>
</dbReference>
<accession>A0A023FYY0</accession>
<protein>
    <submittedName>
        <fullName evidence="3">Putative secreted mucin</fullName>
    </submittedName>
</protein>
<reference evidence="3" key="1">
    <citation type="submission" date="2014-03" db="EMBL/GenBank/DDBJ databases">
        <title>The sialotranscriptome of Amblyomma triste, Amblyomma parvum and Amblyomma cajennense ticks, uncovered by 454-based RNA-seq.</title>
        <authorList>
            <person name="Garcia G.R."/>
            <person name="Gardinassi L.G."/>
            <person name="Ribeiro J.M."/>
            <person name="Anatrielo E."/>
            <person name="Ferreira B.R."/>
            <person name="Moreira H.N."/>
            <person name="Mafra C."/>
            <person name="Olegario M.M."/>
            <person name="Szabo P.J."/>
            <person name="Miranda-Santos I.K."/>
            <person name="Maruyama S.R."/>
        </authorList>
    </citation>
    <scope>NUCLEOTIDE SEQUENCE</scope>
    <source>
        <strain evidence="3">Araguapaz</strain>
        <tissue evidence="3">Salivary glands</tissue>
    </source>
</reference>
<evidence type="ECO:0000259" key="2">
    <source>
        <dbReference type="PROSITE" id="PS00028"/>
    </source>
</evidence>
<dbReference type="Pfam" id="PF12874">
    <property type="entry name" value="zf-met"/>
    <property type="match status" value="1"/>
</dbReference>